<evidence type="ECO:0000313" key="9">
    <source>
        <dbReference type="Proteomes" id="UP000192505"/>
    </source>
</evidence>
<sequence length="670" mass="72770">MRTPPTAVALRQARLHLLEYGDCPSSGLDERVARSWRRSLAAGLLPAGRLQETEHSSGAELTRTMACNHELLAHSRPVMEHLFEQVRHTQGMVILADKRGTLVHTLGHADFLSRADRVALSAGANWHEQQRGTNAIGTALVEASGVEIHGAEHFLERNEFLTCTAVPILSAVGDLMGVLDISGDQRSRHPHTLGLVSMASRMIENRLLVTSCQRHIRLHLHPQLEGIGSVAEGLLVLSEDGWLVGANRAAMELLRLSRADLGALQLTHRLAESLAELLSRHKRRPGQPTQVHLLDGTGLFLQVQHEAPALASQVPRPSQTERAVQPAPDALNSLDTGDTRWRNAADKVRRVLDKPIPLLIQGESGVGKELFARASHDSGPRKVKAFVAINCAAVPENLIEAELFGYAPGAFTGARREGSVGRLREAHGGTLFLDEIGDMPLGLQARLLRVLQERQVVPLGGGPAVAVDFALICASHRKLREEAAAGRFRNDLYYRINGLTVLLPPLRERTDFGVLTERLLADLNPGRHVGVAPDLLVRLSQHTWPGNLRQYANALRTASAMLGVREASITWDHLPDDLLEDLQAPGVPQAPQAAWQAGLPSQPAQTWPPATPESASAGLAQNLQELSRQAIRQAVDASCGNLSQAARRLGISRQTLYRKLGDPPSSGIRA</sequence>
<dbReference type="InterPro" id="IPR002078">
    <property type="entry name" value="Sigma_54_int"/>
</dbReference>
<keyword evidence="3" id="KW-0805">Transcription regulation</keyword>
<evidence type="ECO:0000256" key="3">
    <source>
        <dbReference type="ARBA" id="ARBA00023015"/>
    </source>
</evidence>
<dbReference type="Pfam" id="PF01590">
    <property type="entry name" value="GAF"/>
    <property type="match status" value="1"/>
</dbReference>
<keyword evidence="2" id="KW-0067">ATP-binding</keyword>
<evidence type="ECO:0000256" key="2">
    <source>
        <dbReference type="ARBA" id="ARBA00022840"/>
    </source>
</evidence>
<dbReference type="InterPro" id="IPR029016">
    <property type="entry name" value="GAF-like_dom_sf"/>
</dbReference>
<dbReference type="SUPFAM" id="SSF55781">
    <property type="entry name" value="GAF domain-like"/>
    <property type="match status" value="1"/>
</dbReference>
<name>A0A1W9KYS2_9BURK</name>
<dbReference type="InterPro" id="IPR003018">
    <property type="entry name" value="GAF"/>
</dbReference>
<dbReference type="FunFam" id="3.40.50.300:FF:000006">
    <property type="entry name" value="DNA-binding transcriptional regulator NtrC"/>
    <property type="match status" value="1"/>
</dbReference>
<protein>
    <submittedName>
        <fullName evidence="8">Sigma-54-dependent Fis family transcriptional regulator</fullName>
    </submittedName>
</protein>
<dbReference type="InterPro" id="IPR025662">
    <property type="entry name" value="Sigma_54_int_dom_ATP-bd_1"/>
</dbReference>
<dbReference type="Gene3D" id="1.10.8.60">
    <property type="match status" value="1"/>
</dbReference>
<reference evidence="8 9" key="1">
    <citation type="submission" date="2017-01" db="EMBL/GenBank/DDBJ databases">
        <title>Novel large sulfur bacteria in the metagenomes of groundwater-fed chemosynthetic microbial mats in the Lake Huron basin.</title>
        <authorList>
            <person name="Sharrar A.M."/>
            <person name="Flood B.E."/>
            <person name="Bailey J.V."/>
            <person name="Jones D.S."/>
            <person name="Biddanda B."/>
            <person name="Ruberg S.A."/>
            <person name="Marcus D.N."/>
            <person name="Dick G.J."/>
        </authorList>
    </citation>
    <scope>NUCLEOTIDE SEQUENCE [LARGE SCALE GENOMIC DNA]</scope>
    <source>
        <strain evidence="8">A7</strain>
    </source>
</reference>
<dbReference type="PROSITE" id="PS00675">
    <property type="entry name" value="SIGMA54_INTERACT_1"/>
    <property type="match status" value="1"/>
</dbReference>
<evidence type="ECO:0000256" key="4">
    <source>
        <dbReference type="ARBA" id="ARBA00023125"/>
    </source>
</evidence>
<accession>A0A1W9KYS2</accession>
<dbReference type="Gene3D" id="3.40.50.300">
    <property type="entry name" value="P-loop containing nucleotide triphosphate hydrolases"/>
    <property type="match status" value="1"/>
</dbReference>
<evidence type="ECO:0000256" key="6">
    <source>
        <dbReference type="SAM" id="MobiDB-lite"/>
    </source>
</evidence>
<feature type="region of interest" description="Disordered" evidence="6">
    <location>
        <begin position="310"/>
        <end position="336"/>
    </location>
</feature>
<keyword evidence="1" id="KW-0547">Nucleotide-binding</keyword>
<dbReference type="PROSITE" id="PS50045">
    <property type="entry name" value="SIGMA54_INTERACT_4"/>
    <property type="match status" value="1"/>
</dbReference>
<dbReference type="InterPro" id="IPR003593">
    <property type="entry name" value="AAA+_ATPase"/>
</dbReference>
<dbReference type="PANTHER" id="PTHR32071">
    <property type="entry name" value="TRANSCRIPTIONAL REGULATORY PROTEIN"/>
    <property type="match status" value="1"/>
</dbReference>
<dbReference type="AlphaFoldDB" id="A0A1W9KYS2"/>
<dbReference type="InterPro" id="IPR025943">
    <property type="entry name" value="Sigma_54_int_dom_ATP-bd_2"/>
</dbReference>
<dbReference type="PANTHER" id="PTHR32071:SF77">
    <property type="entry name" value="TRANSCRIPTIONAL REGULATORY PROTEIN"/>
    <property type="match status" value="1"/>
</dbReference>
<evidence type="ECO:0000259" key="7">
    <source>
        <dbReference type="PROSITE" id="PS50045"/>
    </source>
</evidence>
<keyword evidence="5" id="KW-0804">Transcription</keyword>
<evidence type="ECO:0000313" key="8">
    <source>
        <dbReference type="EMBL" id="OQW89840.1"/>
    </source>
</evidence>
<dbReference type="Pfam" id="PF25601">
    <property type="entry name" value="AAA_lid_14"/>
    <property type="match status" value="1"/>
</dbReference>
<dbReference type="PROSITE" id="PS00676">
    <property type="entry name" value="SIGMA54_INTERACT_2"/>
    <property type="match status" value="1"/>
</dbReference>
<dbReference type="GO" id="GO:0006355">
    <property type="term" value="P:regulation of DNA-templated transcription"/>
    <property type="evidence" value="ECO:0007669"/>
    <property type="project" value="InterPro"/>
</dbReference>
<dbReference type="InterPro" id="IPR009057">
    <property type="entry name" value="Homeodomain-like_sf"/>
</dbReference>
<dbReference type="InterPro" id="IPR058031">
    <property type="entry name" value="AAA_lid_NorR"/>
</dbReference>
<dbReference type="Proteomes" id="UP000192505">
    <property type="component" value="Unassembled WGS sequence"/>
</dbReference>
<dbReference type="PRINTS" id="PR01590">
    <property type="entry name" value="HTHFIS"/>
</dbReference>
<dbReference type="EMBL" id="MTEI01000001">
    <property type="protein sequence ID" value="OQW89840.1"/>
    <property type="molecule type" value="Genomic_DNA"/>
</dbReference>
<feature type="region of interest" description="Disordered" evidence="6">
    <location>
        <begin position="589"/>
        <end position="616"/>
    </location>
</feature>
<evidence type="ECO:0000256" key="1">
    <source>
        <dbReference type="ARBA" id="ARBA00022741"/>
    </source>
</evidence>
<organism evidence="8 9">
    <name type="scientific">Rhodoferax ferrireducens</name>
    <dbReference type="NCBI Taxonomy" id="192843"/>
    <lineage>
        <taxon>Bacteria</taxon>
        <taxon>Pseudomonadati</taxon>
        <taxon>Pseudomonadota</taxon>
        <taxon>Betaproteobacteria</taxon>
        <taxon>Burkholderiales</taxon>
        <taxon>Comamonadaceae</taxon>
        <taxon>Rhodoferax</taxon>
    </lineage>
</organism>
<feature type="compositionally biased region" description="Low complexity" evidence="6">
    <location>
        <begin position="589"/>
        <end position="600"/>
    </location>
</feature>
<dbReference type="CDD" id="cd00009">
    <property type="entry name" value="AAA"/>
    <property type="match status" value="1"/>
</dbReference>
<feature type="domain" description="Sigma-54 factor interaction" evidence="7">
    <location>
        <begin position="348"/>
        <end position="560"/>
    </location>
</feature>
<dbReference type="Gene3D" id="1.10.10.60">
    <property type="entry name" value="Homeodomain-like"/>
    <property type="match status" value="1"/>
</dbReference>
<dbReference type="Gene3D" id="3.30.450.40">
    <property type="match status" value="1"/>
</dbReference>
<comment type="caution">
    <text evidence="8">The sequence shown here is derived from an EMBL/GenBank/DDBJ whole genome shotgun (WGS) entry which is preliminary data.</text>
</comment>
<proteinExistence type="predicted"/>
<dbReference type="Pfam" id="PF00158">
    <property type="entry name" value="Sigma54_activat"/>
    <property type="match status" value="1"/>
</dbReference>
<dbReference type="SUPFAM" id="SSF52540">
    <property type="entry name" value="P-loop containing nucleoside triphosphate hydrolases"/>
    <property type="match status" value="1"/>
</dbReference>
<dbReference type="InterPro" id="IPR027417">
    <property type="entry name" value="P-loop_NTPase"/>
</dbReference>
<keyword evidence="4" id="KW-0238">DNA-binding</keyword>
<dbReference type="GO" id="GO:0043565">
    <property type="term" value="F:sequence-specific DNA binding"/>
    <property type="evidence" value="ECO:0007669"/>
    <property type="project" value="InterPro"/>
</dbReference>
<dbReference type="SMART" id="SM00382">
    <property type="entry name" value="AAA"/>
    <property type="match status" value="1"/>
</dbReference>
<dbReference type="GO" id="GO:0005524">
    <property type="term" value="F:ATP binding"/>
    <property type="evidence" value="ECO:0007669"/>
    <property type="project" value="UniProtKB-KW"/>
</dbReference>
<dbReference type="InterPro" id="IPR002197">
    <property type="entry name" value="HTH_Fis"/>
</dbReference>
<gene>
    <name evidence="8" type="ORF">BWK72_00920</name>
</gene>
<dbReference type="Pfam" id="PF02954">
    <property type="entry name" value="HTH_8"/>
    <property type="match status" value="1"/>
</dbReference>
<evidence type="ECO:0000256" key="5">
    <source>
        <dbReference type="ARBA" id="ARBA00023163"/>
    </source>
</evidence>
<dbReference type="SUPFAM" id="SSF46689">
    <property type="entry name" value="Homeodomain-like"/>
    <property type="match status" value="1"/>
</dbReference>